<proteinExistence type="predicted"/>
<protein>
    <recommendedName>
        <fullName evidence="3">Caspase domain-containing protein</fullName>
    </recommendedName>
</protein>
<reference evidence="1 2" key="1">
    <citation type="submission" date="2021-12" db="EMBL/GenBank/DDBJ databases">
        <title>Genome seq of p7.</title>
        <authorList>
            <person name="Seo T."/>
        </authorList>
    </citation>
    <scope>NUCLEOTIDE SEQUENCE [LARGE SCALE GENOMIC DNA]</scope>
    <source>
        <strain evidence="1 2">P7</strain>
    </source>
</reference>
<organism evidence="1 2">
    <name type="scientific">Pelomonas caseinilytica</name>
    <dbReference type="NCBI Taxonomy" id="2906763"/>
    <lineage>
        <taxon>Bacteria</taxon>
        <taxon>Pseudomonadati</taxon>
        <taxon>Pseudomonadota</taxon>
        <taxon>Betaproteobacteria</taxon>
        <taxon>Burkholderiales</taxon>
        <taxon>Sphaerotilaceae</taxon>
        <taxon>Roseateles</taxon>
    </lineage>
</organism>
<dbReference type="InterPro" id="IPR038383">
    <property type="entry name" value="CPD_dom_sf"/>
</dbReference>
<evidence type="ECO:0000313" key="1">
    <source>
        <dbReference type="EMBL" id="MCE4538115.1"/>
    </source>
</evidence>
<comment type="caution">
    <text evidence="1">The sequence shown here is derived from an EMBL/GenBank/DDBJ whole genome shotgun (WGS) entry which is preliminary data.</text>
</comment>
<dbReference type="Proteomes" id="UP001201463">
    <property type="component" value="Unassembled WGS sequence"/>
</dbReference>
<sequence>MSKSIDSGTVVYEIKATNPNAIANYDAGKLVKGIGDDLIAFVGRPIQGLVVKANDATAIVKKVKEDLVGGKCAQPWLRAGMSGKDMIFLVTDLKNAKYERACTLVADYKGIREKQKKLLTETKVYNLDKGDKVIDKAAKDMVKALGVKGDGKGLGEIDGSVSIILLAHGDEDKTASGQIYGKDFAGSSPKDLVALLVDNKDPKKRLNPSYSGTIYLDGCFTAQGGAMQNYTKQVWELLKAKGIKNCKVKGNLGAAATLKSGDELVTTTEAEKAGDKLTAKAQKDYEKQIAPAQAKIEEIWKKKYGGKDKDGFKNDPDVAKLNAAIEKARNDAVKKLEAELKKIPGYEVKNLVGQFGLTRLN</sequence>
<accession>A0ABS8XEG5</accession>
<evidence type="ECO:0008006" key="3">
    <source>
        <dbReference type="Google" id="ProtNLM"/>
    </source>
</evidence>
<evidence type="ECO:0000313" key="2">
    <source>
        <dbReference type="Proteomes" id="UP001201463"/>
    </source>
</evidence>
<dbReference type="RefSeq" id="WP_233392553.1">
    <property type="nucleotide sequence ID" value="NZ_JAJTWT010000004.1"/>
</dbReference>
<dbReference type="Gene3D" id="3.40.50.11050">
    <property type="match status" value="1"/>
</dbReference>
<gene>
    <name evidence="1" type="ORF">LXT12_12725</name>
</gene>
<name>A0ABS8XEG5_9BURK</name>
<dbReference type="EMBL" id="JAJTWT010000004">
    <property type="protein sequence ID" value="MCE4538115.1"/>
    <property type="molecule type" value="Genomic_DNA"/>
</dbReference>
<keyword evidence="2" id="KW-1185">Reference proteome</keyword>